<evidence type="ECO:0000313" key="2">
    <source>
        <dbReference type="EMBL" id="SBT36344.1"/>
    </source>
</evidence>
<protein>
    <submittedName>
        <fullName evidence="2">Uncharacterized protein</fullName>
    </submittedName>
</protein>
<reference evidence="4" key="3">
    <citation type="submission" date="2016-05" db="EMBL/GenBank/DDBJ databases">
        <authorList>
            <person name="Naeem R."/>
        </authorList>
    </citation>
    <scope>NUCLEOTIDE SEQUENCE [LARGE SCALE GENOMIC DNA]</scope>
</reference>
<proteinExistence type="predicted"/>
<dbReference type="Proteomes" id="UP000078550">
    <property type="component" value="Unassembled WGS sequence"/>
</dbReference>
<evidence type="ECO:0000313" key="4">
    <source>
        <dbReference type="Proteomes" id="UP000078555"/>
    </source>
</evidence>
<reference evidence="2" key="1">
    <citation type="submission" date="2016-05" db="EMBL/GenBank/DDBJ databases">
        <authorList>
            <person name="Lavstsen T."/>
            <person name="Jespersen J.S."/>
        </authorList>
    </citation>
    <scope>NUCLEOTIDE SEQUENCE [LARGE SCALE GENOMIC DNA]</scope>
</reference>
<evidence type="ECO:0000313" key="3">
    <source>
        <dbReference type="Proteomes" id="UP000078550"/>
    </source>
</evidence>
<sequence>MISFPLVHSPFSSSHCAEKKRPTFIPWKEASPCSSRGKKRPTFIPWKEASHVHPVERSVPRSSRGKKRPTFIPCKGASHLHHIRTNWTLFISGKNIILVETPQ</sequence>
<evidence type="ECO:0000313" key="1">
    <source>
        <dbReference type="EMBL" id="SBT35948.1"/>
    </source>
</evidence>
<dbReference type="EMBL" id="FLRD01000087">
    <property type="protein sequence ID" value="SBT35948.1"/>
    <property type="molecule type" value="Genomic_DNA"/>
</dbReference>
<reference evidence="3" key="2">
    <citation type="submission" date="2016-05" db="EMBL/GenBank/DDBJ databases">
        <authorList>
            <person name="Naeem Raeece"/>
        </authorList>
    </citation>
    <scope>NUCLEOTIDE SEQUENCE [LARGE SCALE GENOMIC DNA]</scope>
</reference>
<keyword evidence="4" id="KW-1185">Reference proteome</keyword>
<organism evidence="2 3">
    <name type="scientific">Plasmodium ovale wallikeri</name>
    <dbReference type="NCBI Taxonomy" id="864142"/>
    <lineage>
        <taxon>Eukaryota</taxon>
        <taxon>Sar</taxon>
        <taxon>Alveolata</taxon>
        <taxon>Apicomplexa</taxon>
        <taxon>Aconoidasida</taxon>
        <taxon>Haemosporida</taxon>
        <taxon>Plasmodiidae</taxon>
        <taxon>Plasmodium</taxon>
        <taxon>Plasmodium (Plasmodium)</taxon>
    </lineage>
</organism>
<accession>A0A1A8YXP1</accession>
<dbReference type="EMBL" id="FLRE01000117">
    <property type="protein sequence ID" value="SBT36344.1"/>
    <property type="molecule type" value="Genomic_DNA"/>
</dbReference>
<dbReference type="Proteomes" id="UP000078555">
    <property type="component" value="Unassembled WGS sequence"/>
</dbReference>
<dbReference type="AlphaFoldDB" id="A0A1A8YXP1"/>
<name>A0A1A8YXP1_PLAOA</name>
<gene>
    <name evidence="1" type="ORF">POVWA1_030040</name>
    <name evidence="2" type="ORF">POVWA2_029660</name>
</gene>